<evidence type="ECO:0000256" key="5">
    <source>
        <dbReference type="ARBA" id="ARBA00023002"/>
    </source>
</evidence>
<comment type="caution">
    <text evidence="6">The sequence shown here is derived from an EMBL/GenBank/DDBJ whole genome shotgun (WGS) entry which is preliminary data.</text>
</comment>
<keyword evidence="7" id="KW-1185">Reference proteome</keyword>
<evidence type="ECO:0000256" key="1">
    <source>
        <dbReference type="ARBA" id="ARBA00001947"/>
    </source>
</evidence>
<proteinExistence type="predicted"/>
<gene>
    <name evidence="6" type="ORF">ACFQ07_00755</name>
</gene>
<protein>
    <recommendedName>
        <fullName evidence="2">alcohol dehydrogenase</fullName>
        <ecNumber evidence="2">1.1.1.1</ecNumber>
    </recommendedName>
</protein>
<evidence type="ECO:0000313" key="7">
    <source>
        <dbReference type="Proteomes" id="UP001597083"/>
    </source>
</evidence>
<dbReference type="InterPro" id="IPR036291">
    <property type="entry name" value="NAD(P)-bd_dom_sf"/>
</dbReference>
<dbReference type="Gene3D" id="3.40.50.720">
    <property type="entry name" value="NAD(P)-binding Rossmann-like Domain"/>
    <property type="match status" value="1"/>
</dbReference>
<keyword evidence="5" id="KW-0560">Oxidoreductase</keyword>
<dbReference type="Pfam" id="PF13602">
    <property type="entry name" value="ADH_zinc_N_2"/>
    <property type="match status" value="1"/>
</dbReference>
<dbReference type="Proteomes" id="UP001597083">
    <property type="component" value="Unassembled WGS sequence"/>
</dbReference>
<evidence type="ECO:0000256" key="3">
    <source>
        <dbReference type="ARBA" id="ARBA00022723"/>
    </source>
</evidence>
<evidence type="ECO:0000256" key="4">
    <source>
        <dbReference type="ARBA" id="ARBA00022833"/>
    </source>
</evidence>
<dbReference type="SUPFAM" id="SSF51735">
    <property type="entry name" value="NAD(P)-binding Rossmann-fold domains"/>
    <property type="match status" value="1"/>
</dbReference>
<keyword evidence="3" id="KW-0479">Metal-binding</keyword>
<evidence type="ECO:0000256" key="2">
    <source>
        <dbReference type="ARBA" id="ARBA00013190"/>
    </source>
</evidence>
<comment type="cofactor">
    <cofactor evidence="1">
        <name>Zn(2+)</name>
        <dbReference type="ChEBI" id="CHEBI:29105"/>
    </cofactor>
</comment>
<dbReference type="EC" id="1.1.1.1" evidence="2"/>
<dbReference type="PANTHER" id="PTHR42940:SF8">
    <property type="entry name" value="VACUOLAR PROTEIN SORTING-ASSOCIATED PROTEIN 11"/>
    <property type="match status" value="1"/>
</dbReference>
<reference evidence="7" key="1">
    <citation type="journal article" date="2019" name="Int. J. Syst. Evol. Microbiol.">
        <title>The Global Catalogue of Microorganisms (GCM) 10K type strain sequencing project: providing services to taxonomists for standard genome sequencing and annotation.</title>
        <authorList>
            <consortium name="The Broad Institute Genomics Platform"/>
            <consortium name="The Broad Institute Genome Sequencing Center for Infectious Disease"/>
            <person name="Wu L."/>
            <person name="Ma J."/>
        </authorList>
    </citation>
    <scope>NUCLEOTIDE SEQUENCE [LARGE SCALE GENOMIC DNA]</scope>
    <source>
        <strain evidence="7">JCM 31696</strain>
    </source>
</reference>
<name>A0ABW3CAT3_9ACTN</name>
<dbReference type="EMBL" id="JBHTIR010000099">
    <property type="protein sequence ID" value="MFD0850759.1"/>
    <property type="molecule type" value="Genomic_DNA"/>
</dbReference>
<evidence type="ECO:0000313" key="6">
    <source>
        <dbReference type="EMBL" id="MFD0850759.1"/>
    </source>
</evidence>
<feature type="non-terminal residue" evidence="6">
    <location>
        <position position="1"/>
    </location>
</feature>
<sequence>RGADVLLDFVGVNPTMALAAAAARTMGDVSIVGIGGGSLPVSYFSVPNEVSIQTTYWGTRPELAEVLDLAARGLLRPEVTTFPLEGAVDAYRQMESGELTGRAVILPAG</sequence>
<keyword evidence="4" id="KW-0862">Zinc</keyword>
<accession>A0ABW3CAT3</accession>
<dbReference type="PANTHER" id="PTHR42940">
    <property type="entry name" value="ALCOHOL DEHYDROGENASE 1-RELATED"/>
    <property type="match status" value="1"/>
</dbReference>
<organism evidence="6 7">
    <name type="scientific">Actinomadura adrarensis</name>
    <dbReference type="NCBI Taxonomy" id="1819600"/>
    <lineage>
        <taxon>Bacteria</taxon>
        <taxon>Bacillati</taxon>
        <taxon>Actinomycetota</taxon>
        <taxon>Actinomycetes</taxon>
        <taxon>Streptosporangiales</taxon>
        <taxon>Thermomonosporaceae</taxon>
        <taxon>Actinomadura</taxon>
    </lineage>
</organism>
<dbReference type="Gene3D" id="3.90.180.10">
    <property type="entry name" value="Medium-chain alcohol dehydrogenases, catalytic domain"/>
    <property type="match status" value="1"/>
</dbReference>